<name>D9PKW8_9ZZZZ</name>
<accession>D9PKW8</accession>
<comment type="caution">
    <text evidence="1">The sequence shown here is derived from an EMBL/GenBank/DDBJ whole genome shotgun (WGS) entry which is preliminary data.</text>
</comment>
<reference evidence="1" key="1">
    <citation type="submission" date="2010-07" db="EMBL/GenBank/DDBJ databases">
        <authorList>
            <consortium name="CONSOLIDER consortium CSD2007-00005"/>
            <person name="Guazzaroni M.-E."/>
            <person name="Richter M."/>
            <person name="Garcia-Salamanca A."/>
            <person name="Yarza P."/>
            <person name="Ferrer M."/>
        </authorList>
    </citation>
    <scope>NUCLEOTIDE SEQUENCE</scope>
</reference>
<organism evidence="1">
    <name type="scientific">sediment metagenome</name>
    <dbReference type="NCBI Taxonomy" id="749907"/>
    <lineage>
        <taxon>unclassified sequences</taxon>
        <taxon>metagenomes</taxon>
        <taxon>ecological metagenomes</taxon>
    </lineage>
</organism>
<dbReference type="Pfam" id="PF20603">
    <property type="entry name" value="Bact_hydrolase"/>
    <property type="match status" value="1"/>
</dbReference>
<protein>
    <submittedName>
        <fullName evidence="1">Uncharacterized protein</fullName>
    </submittedName>
</protein>
<dbReference type="InterPro" id="IPR046766">
    <property type="entry name" value="Bact_hydrolase"/>
</dbReference>
<gene>
    <name evidence="1" type="ORF">LDC_2189</name>
</gene>
<dbReference type="EMBL" id="ADZX01000652">
    <property type="protein sequence ID" value="EFK95797.1"/>
    <property type="molecule type" value="Genomic_DNA"/>
</dbReference>
<evidence type="ECO:0000313" key="1">
    <source>
        <dbReference type="EMBL" id="EFK95797.1"/>
    </source>
</evidence>
<reference evidence="1" key="2">
    <citation type="journal article" date="2011" name="Microb. Ecol.">
        <title>Taxonomic and Functional Metagenomic Profiling of the Microbial Community in the Anoxic Sediment of a Sub-saline Shallow Lake (Laguna de Carrizo, Central Spain).</title>
        <authorList>
            <person name="Ferrer M."/>
            <person name="Guazzaroni M.E."/>
            <person name="Richter M."/>
            <person name="Garcia-Salamanca A."/>
            <person name="Yarza P."/>
            <person name="Suarez-Suarez A."/>
            <person name="Solano J."/>
            <person name="Alcaide M."/>
            <person name="van Dillewijn P."/>
            <person name="Molina-Henares M.A."/>
            <person name="Lopez-Cortes N."/>
            <person name="Al-Ramahi Y."/>
            <person name="Guerrero C."/>
            <person name="Acosta A."/>
            <person name="de Eugenio L.I."/>
            <person name="Martinez V."/>
            <person name="Marques S."/>
            <person name="Rojo F."/>
            <person name="Santero E."/>
            <person name="Genilloud O."/>
            <person name="Perez-Perez J."/>
            <person name="Rossello-Mora R."/>
            <person name="Ramos J.L."/>
        </authorList>
    </citation>
    <scope>NUCLEOTIDE SEQUENCE</scope>
</reference>
<sequence>MTEQKNLKTGCCEPFDPKPWDDKEIIWKEKLFVKDHVTSFLHIPLNMGQKIVKNMEMIEKAGAKPPYQLMLTDEKSLWGSDIYIDVSKKVRDAQMTAISGTFLTKVFEGPYQMAGKWVGEMKEYVEKKGKMMKKLYFSYTTCPKCSKAYGKNYVILFAQIN</sequence>
<dbReference type="AlphaFoldDB" id="D9PKW8"/>
<proteinExistence type="predicted"/>